<dbReference type="SUPFAM" id="SSF48452">
    <property type="entry name" value="TPR-like"/>
    <property type="match status" value="1"/>
</dbReference>
<feature type="signal peptide" evidence="1">
    <location>
        <begin position="1"/>
        <end position="27"/>
    </location>
</feature>
<dbReference type="Proteomes" id="UP000623842">
    <property type="component" value="Unassembled WGS sequence"/>
</dbReference>
<sequence>MKINHAVKAAFLTASLITLSMSQPIFAETISKPAFKQQELEKRYYVRDYQTIRSTLHALDRPLNTDEQLLLLAIRVQLDEDDADDALEAFTKTHSNNAKVQYWAGNLWQTIAKNSNMFSKMSIYSHYVKAMTQAAKLEPTNARYQMEAAKAYGQPSMMGGDSEQQQPIVAMLLKGNTPYAHIAYMDLLQNTQQESKAIKYASDIAQQYKNNVEIVERAAQLLWTFDKVTQAGELFYQACMLPAPSYEAYTKWDAACWYSTMFSKEERLAIEKGIAASTHLLSESAVKDEDYLESLQQYAQLLVKAEQNTKAISAYKELLTLTTDKSMKRNAQKALKKLTKG</sequence>
<protein>
    <recommendedName>
        <fullName evidence="4">Tetratricopeptide repeat protein</fullName>
    </recommendedName>
</protein>
<organism evidence="2 3">
    <name type="scientific">Thalassotalea marina</name>
    <dbReference type="NCBI Taxonomy" id="1673741"/>
    <lineage>
        <taxon>Bacteria</taxon>
        <taxon>Pseudomonadati</taxon>
        <taxon>Pseudomonadota</taxon>
        <taxon>Gammaproteobacteria</taxon>
        <taxon>Alteromonadales</taxon>
        <taxon>Colwelliaceae</taxon>
        <taxon>Thalassotalea</taxon>
    </lineage>
</organism>
<reference evidence="2" key="2">
    <citation type="submission" date="2020-09" db="EMBL/GenBank/DDBJ databases">
        <authorList>
            <person name="Sun Q."/>
            <person name="Kim S."/>
        </authorList>
    </citation>
    <scope>NUCLEOTIDE SEQUENCE</scope>
    <source>
        <strain evidence="2">KCTC 42731</strain>
    </source>
</reference>
<feature type="chain" id="PRO_5037622375" description="Tetratricopeptide repeat protein" evidence="1">
    <location>
        <begin position="28"/>
        <end position="341"/>
    </location>
</feature>
<evidence type="ECO:0000313" key="3">
    <source>
        <dbReference type="Proteomes" id="UP000623842"/>
    </source>
</evidence>
<keyword evidence="1" id="KW-0732">Signal</keyword>
<dbReference type="InterPro" id="IPR011990">
    <property type="entry name" value="TPR-like_helical_dom_sf"/>
</dbReference>
<reference evidence="2" key="1">
    <citation type="journal article" date="2014" name="Int. J. Syst. Evol. Microbiol.">
        <title>Complete genome sequence of Corynebacterium casei LMG S-19264T (=DSM 44701T), isolated from a smear-ripened cheese.</title>
        <authorList>
            <consortium name="US DOE Joint Genome Institute (JGI-PGF)"/>
            <person name="Walter F."/>
            <person name="Albersmeier A."/>
            <person name="Kalinowski J."/>
            <person name="Ruckert C."/>
        </authorList>
    </citation>
    <scope>NUCLEOTIDE SEQUENCE</scope>
    <source>
        <strain evidence="2">KCTC 42731</strain>
    </source>
</reference>
<dbReference type="Gene3D" id="1.25.40.10">
    <property type="entry name" value="Tetratricopeptide repeat domain"/>
    <property type="match status" value="1"/>
</dbReference>
<accession>A0A919ENI9</accession>
<keyword evidence="3" id="KW-1185">Reference proteome</keyword>
<proteinExistence type="predicted"/>
<name>A0A919ENI9_9GAMM</name>
<gene>
    <name evidence="2" type="ORF">GCM10017161_38140</name>
</gene>
<dbReference type="AlphaFoldDB" id="A0A919ENI9"/>
<evidence type="ECO:0000256" key="1">
    <source>
        <dbReference type="SAM" id="SignalP"/>
    </source>
</evidence>
<evidence type="ECO:0000313" key="2">
    <source>
        <dbReference type="EMBL" id="GHG05037.1"/>
    </source>
</evidence>
<dbReference type="EMBL" id="BNCK01000011">
    <property type="protein sequence ID" value="GHG05037.1"/>
    <property type="molecule type" value="Genomic_DNA"/>
</dbReference>
<comment type="caution">
    <text evidence="2">The sequence shown here is derived from an EMBL/GenBank/DDBJ whole genome shotgun (WGS) entry which is preliminary data.</text>
</comment>
<evidence type="ECO:0008006" key="4">
    <source>
        <dbReference type="Google" id="ProtNLM"/>
    </source>
</evidence>